<dbReference type="EMBL" id="AP035884">
    <property type="protein sequence ID" value="BFP50971.1"/>
    <property type="molecule type" value="Genomic_DNA"/>
</dbReference>
<evidence type="ECO:0000256" key="1">
    <source>
        <dbReference type="SAM" id="MobiDB-lite"/>
    </source>
</evidence>
<name>A0AB33K8B2_9ACTN</name>
<protein>
    <submittedName>
        <fullName evidence="2">Uncharacterized protein</fullName>
    </submittedName>
</protein>
<accession>A0AB33K8B2</accession>
<dbReference type="AlphaFoldDB" id="A0AB33K8B2"/>
<proteinExistence type="predicted"/>
<dbReference type="KEGG" id="stcm:SCMC78_07780"/>
<feature type="region of interest" description="Disordered" evidence="1">
    <location>
        <begin position="1"/>
        <end position="29"/>
    </location>
</feature>
<reference evidence="2" key="1">
    <citation type="submission" date="2024-07" db="EMBL/GenBank/DDBJ databases">
        <title>Complete genome sequences of cellulolytic bacteria, Kitasatospora sp. CMC57 and Streptomyces sp. CMC78, isolated from Japanese agricultural soil.</title>
        <authorList>
            <person name="Hashimoto T."/>
            <person name="Ito M."/>
            <person name="Iwamoto M."/>
            <person name="Fukahori D."/>
            <person name="Shoda T."/>
            <person name="Sakoda M."/>
            <person name="Morohoshi T."/>
            <person name="Mitsuboshi M."/>
            <person name="Nishizawa T."/>
        </authorList>
    </citation>
    <scope>NUCLEOTIDE SEQUENCE</scope>
    <source>
        <strain evidence="2">CMC78</strain>
    </source>
</reference>
<gene>
    <name evidence="2" type="ORF">SCMC78_07780</name>
</gene>
<sequence length="95" mass="9968">MPPAVRSPSSSSRSCPSQQSRPAAASTARPAAPFGFARELDRLSPGDLVVLVGDPAIVAYANRRASDSRINNGYSTLFALAILVKIDCIQLIVGL</sequence>
<evidence type="ECO:0000313" key="2">
    <source>
        <dbReference type="EMBL" id="BFP50971.1"/>
    </source>
</evidence>
<organism evidence="2">
    <name type="scientific">Streptomyces sp. CMC78</name>
    <dbReference type="NCBI Taxonomy" id="3231512"/>
    <lineage>
        <taxon>Bacteria</taxon>
        <taxon>Bacillati</taxon>
        <taxon>Actinomycetota</taxon>
        <taxon>Actinomycetes</taxon>
        <taxon>Kitasatosporales</taxon>
        <taxon>Streptomycetaceae</taxon>
        <taxon>Streptomyces</taxon>
    </lineage>
</organism>